<accession>A0A7M5WWW2</accession>
<dbReference type="Proteomes" id="UP000594262">
    <property type="component" value="Unplaced"/>
</dbReference>
<dbReference type="Pfam" id="PF01128">
    <property type="entry name" value="IspD"/>
    <property type="match status" value="1"/>
</dbReference>
<evidence type="ECO:0000256" key="4">
    <source>
        <dbReference type="ARBA" id="ARBA00069967"/>
    </source>
</evidence>
<dbReference type="GO" id="GO:0047349">
    <property type="term" value="F:D-ribitol-5-phosphate cytidylyltransferase activity"/>
    <property type="evidence" value="ECO:0007669"/>
    <property type="project" value="TreeGrafter"/>
</dbReference>
<dbReference type="SUPFAM" id="SSF53448">
    <property type="entry name" value="Nucleotide-diphospho-sugar transferases"/>
    <property type="match status" value="1"/>
</dbReference>
<evidence type="ECO:0000313" key="6">
    <source>
        <dbReference type="Proteomes" id="UP000594262"/>
    </source>
</evidence>
<sequence length="236" mass="26860">MNGKKVNAVLPAAGIGTRFGAQKPKQFTEVDGKPIICYTIEAFQSIPWIEKVVVVISEDWMEFTQEIIDINKYDKVKLVIGKDTRHRSINVGVNSIESSADDIVIVHDAVRPFLKEDFLKQLVEQAIINKAAGAVRALVSTVVKCDVDGFMESSLVRSQYRESHTPQAFQFEVLENAYKQCSQEDFNHGTECLDLVQKYCGVRPKLVDGPEYLWKVTHQKDIILMESFLQREKEHR</sequence>
<dbReference type="GO" id="GO:0005829">
    <property type="term" value="C:cytosol"/>
    <property type="evidence" value="ECO:0007669"/>
    <property type="project" value="TreeGrafter"/>
</dbReference>
<dbReference type="Gene3D" id="3.90.550.10">
    <property type="entry name" value="Spore Coat Polysaccharide Biosynthesis Protein SpsA, Chain A"/>
    <property type="match status" value="1"/>
</dbReference>
<keyword evidence="6" id="KW-1185">Reference proteome</keyword>
<protein>
    <recommendedName>
        <fullName evidence="4">2-C-methyl-D-erythritol 4-phosphate cytidylyltransferase, chloroplastic</fullName>
    </recommendedName>
</protein>
<dbReference type="GeneID" id="136815787"/>
<dbReference type="PROSITE" id="PS01295">
    <property type="entry name" value="ISPD"/>
    <property type="match status" value="1"/>
</dbReference>
<dbReference type="OrthoDB" id="414267at2759"/>
<dbReference type="InterPro" id="IPR029044">
    <property type="entry name" value="Nucleotide-diphossugar_trans"/>
</dbReference>
<dbReference type="InterPro" id="IPR018294">
    <property type="entry name" value="ISPD_synthase_CS"/>
</dbReference>
<dbReference type="RefSeq" id="XP_066928338.1">
    <property type="nucleotide sequence ID" value="XM_067072237.1"/>
</dbReference>
<organism evidence="5 6">
    <name type="scientific">Clytia hemisphaerica</name>
    <dbReference type="NCBI Taxonomy" id="252671"/>
    <lineage>
        <taxon>Eukaryota</taxon>
        <taxon>Metazoa</taxon>
        <taxon>Cnidaria</taxon>
        <taxon>Hydrozoa</taxon>
        <taxon>Hydroidolina</taxon>
        <taxon>Leptothecata</taxon>
        <taxon>Obeliida</taxon>
        <taxon>Clytiidae</taxon>
        <taxon>Clytia</taxon>
    </lineage>
</organism>
<comment type="similarity">
    <text evidence="1">Belongs to the IspD/TarI cytidylyltransferase family. IspD subfamily.</text>
</comment>
<dbReference type="GO" id="GO:0035269">
    <property type="term" value="P:protein O-linked glycosylation via mannose"/>
    <property type="evidence" value="ECO:0007669"/>
    <property type="project" value="TreeGrafter"/>
</dbReference>
<reference evidence="5" key="1">
    <citation type="submission" date="2021-01" db="UniProtKB">
        <authorList>
            <consortium name="EnsemblMetazoa"/>
        </authorList>
    </citation>
    <scope>IDENTIFICATION</scope>
</reference>
<evidence type="ECO:0000256" key="2">
    <source>
        <dbReference type="ARBA" id="ARBA00022679"/>
    </source>
</evidence>
<dbReference type="GO" id="GO:0008299">
    <property type="term" value="P:isoprenoid biosynthetic process"/>
    <property type="evidence" value="ECO:0007669"/>
    <property type="project" value="InterPro"/>
</dbReference>
<evidence type="ECO:0000256" key="3">
    <source>
        <dbReference type="ARBA" id="ARBA00022695"/>
    </source>
</evidence>
<dbReference type="GO" id="GO:0050518">
    <property type="term" value="F:2-C-methyl-D-erythritol 4-phosphate cytidylyltransferase activity"/>
    <property type="evidence" value="ECO:0007669"/>
    <property type="project" value="UniProtKB-ARBA"/>
</dbReference>
<dbReference type="AlphaFoldDB" id="A0A7M5WWW2"/>
<dbReference type="InterPro" id="IPR034683">
    <property type="entry name" value="IspD/TarI"/>
</dbReference>
<dbReference type="PANTHER" id="PTHR43015:SF1">
    <property type="entry name" value="D-RIBITOL-5-PHOSPHATE CYTIDYLYLTRANSFERASE"/>
    <property type="match status" value="1"/>
</dbReference>
<dbReference type="PANTHER" id="PTHR43015">
    <property type="entry name" value="D-RIBITOL-5-PHOSPHATE CYTIDYLYLTRANSFERASE"/>
    <property type="match status" value="1"/>
</dbReference>
<proteinExistence type="inferred from homology"/>
<evidence type="ECO:0000256" key="1">
    <source>
        <dbReference type="ARBA" id="ARBA00009789"/>
    </source>
</evidence>
<keyword evidence="3" id="KW-0548">Nucleotidyltransferase</keyword>
<dbReference type="FunFam" id="3.90.550.10:FF:000003">
    <property type="entry name" value="2-C-methyl-D-erythritol 4-phosphate cytidylyltransferase"/>
    <property type="match status" value="1"/>
</dbReference>
<evidence type="ECO:0000313" key="5">
    <source>
        <dbReference type="EnsemblMetazoa" id="CLYHEMP014078.1"/>
    </source>
</evidence>
<name>A0A7M5WWW2_9CNID</name>
<dbReference type="EnsemblMetazoa" id="CLYHEMT014078.1">
    <property type="protein sequence ID" value="CLYHEMP014078.1"/>
    <property type="gene ID" value="CLYHEMG014078"/>
</dbReference>
<dbReference type="CDD" id="cd02516">
    <property type="entry name" value="CDP-ME_synthetase"/>
    <property type="match status" value="1"/>
</dbReference>
<keyword evidence="2" id="KW-0808">Transferase</keyword>